<name>A0A1H2WEF6_9PSEU</name>
<dbReference type="Pfam" id="PF00561">
    <property type="entry name" value="Abhydrolase_1"/>
    <property type="match status" value="1"/>
</dbReference>
<sequence length="471" mass="50487">MRKIIAALLGAGLLATGTVPVASAGPGPSWQDCGDGLQCGRIEVPVDWADPGGGRIELGLARLPAQDPANRKGTLLVNIGGPAQQISVLRGSKAAFADLTRWFDVVVSDPRGFEASSGVQCPDPMPMPENAQWVFPDRATYDAYAAENRRFGTGCAEAAGPLAGRLNTWQVARDMDAIRTALGEAKLNYYGNSYGTVFGQAYAEFFPDRIGRMYLDSVMDHTNRSWLGWLLPRAKTMEANLERFASWCAGEPGCALHDRNALEVWDEVLARAERDPIPAPGAGPGATAGAALIVSRANPGYEGRWPELAASLLEAHAGDATRFARTPSGGMDPALSRIMFCADFPYPTEYDEVEGLETALRSRTPRIGWATAWQMSYHCAGLPGTVNFRPHPIRPQGLPPILVASGEYDSTTPPQDARRVTAQLEGARYLPAKGAHALYLSGHPCVRDRVHRYLTSGELPPEGTACGAASS</sequence>
<feature type="signal peptide" evidence="3">
    <location>
        <begin position="1"/>
        <end position="24"/>
    </location>
</feature>
<dbReference type="SUPFAM" id="SSF53474">
    <property type="entry name" value="alpha/beta-Hydrolases"/>
    <property type="match status" value="1"/>
</dbReference>
<dbReference type="Proteomes" id="UP000199529">
    <property type="component" value="Unassembled WGS sequence"/>
</dbReference>
<dbReference type="AlphaFoldDB" id="A0A1H2WEF6"/>
<keyword evidence="3" id="KW-0732">Signal</keyword>
<keyword evidence="6" id="KW-1185">Reference proteome</keyword>
<dbReference type="PANTHER" id="PTHR43248:SF25">
    <property type="entry name" value="AB HYDROLASE-1 DOMAIN-CONTAINING PROTEIN-RELATED"/>
    <property type="match status" value="1"/>
</dbReference>
<dbReference type="STRING" id="418495.SAMN05216215_1005126"/>
<evidence type="ECO:0000256" key="3">
    <source>
        <dbReference type="SAM" id="SignalP"/>
    </source>
</evidence>
<evidence type="ECO:0000313" key="6">
    <source>
        <dbReference type="Proteomes" id="UP000199529"/>
    </source>
</evidence>
<dbReference type="InterPro" id="IPR000073">
    <property type="entry name" value="AB_hydrolase_1"/>
</dbReference>
<comment type="similarity">
    <text evidence="1">Belongs to the peptidase S33 family.</text>
</comment>
<gene>
    <name evidence="5" type="ORF">SAMN05216215_1005126</name>
</gene>
<dbReference type="OrthoDB" id="4006962at2"/>
<dbReference type="RefSeq" id="WP_093262678.1">
    <property type="nucleotide sequence ID" value="NZ_FNOK01000005.1"/>
</dbReference>
<dbReference type="EMBL" id="FNOK01000005">
    <property type="protein sequence ID" value="SDW78419.1"/>
    <property type="molecule type" value="Genomic_DNA"/>
</dbReference>
<feature type="domain" description="AB hydrolase-1" evidence="4">
    <location>
        <begin position="99"/>
        <end position="441"/>
    </location>
</feature>
<dbReference type="InterPro" id="IPR029058">
    <property type="entry name" value="AB_hydrolase_fold"/>
</dbReference>
<organism evidence="5 6">
    <name type="scientific">Saccharopolyspora shandongensis</name>
    <dbReference type="NCBI Taxonomy" id="418495"/>
    <lineage>
        <taxon>Bacteria</taxon>
        <taxon>Bacillati</taxon>
        <taxon>Actinomycetota</taxon>
        <taxon>Actinomycetes</taxon>
        <taxon>Pseudonocardiales</taxon>
        <taxon>Pseudonocardiaceae</taxon>
        <taxon>Saccharopolyspora</taxon>
    </lineage>
</organism>
<protein>
    <submittedName>
        <fullName evidence="5">Alpha/beta hydrolase fold</fullName>
    </submittedName>
</protein>
<dbReference type="GO" id="GO:0016787">
    <property type="term" value="F:hydrolase activity"/>
    <property type="evidence" value="ECO:0007669"/>
    <property type="project" value="UniProtKB-KW"/>
</dbReference>
<dbReference type="PANTHER" id="PTHR43248">
    <property type="entry name" value="2-SUCCINYL-6-HYDROXY-2,4-CYCLOHEXADIENE-1-CARBOXYLATE SYNTHASE"/>
    <property type="match status" value="1"/>
</dbReference>
<dbReference type="InterPro" id="IPR051601">
    <property type="entry name" value="Serine_prot/Carboxylest_S33"/>
</dbReference>
<proteinExistence type="inferred from homology"/>
<feature type="chain" id="PRO_5011782249" evidence="3">
    <location>
        <begin position="25"/>
        <end position="471"/>
    </location>
</feature>
<evidence type="ECO:0000256" key="2">
    <source>
        <dbReference type="ARBA" id="ARBA00022801"/>
    </source>
</evidence>
<keyword evidence="2 5" id="KW-0378">Hydrolase</keyword>
<reference evidence="6" key="1">
    <citation type="submission" date="2016-10" db="EMBL/GenBank/DDBJ databases">
        <authorList>
            <person name="Varghese N."/>
            <person name="Submissions S."/>
        </authorList>
    </citation>
    <scope>NUCLEOTIDE SEQUENCE [LARGE SCALE GENOMIC DNA]</scope>
    <source>
        <strain evidence="6">CGMCC 4.3530</strain>
    </source>
</reference>
<dbReference type="Gene3D" id="3.40.50.1820">
    <property type="entry name" value="alpha/beta hydrolase"/>
    <property type="match status" value="1"/>
</dbReference>
<evidence type="ECO:0000259" key="4">
    <source>
        <dbReference type="Pfam" id="PF00561"/>
    </source>
</evidence>
<accession>A0A1H2WEF6</accession>
<evidence type="ECO:0000256" key="1">
    <source>
        <dbReference type="ARBA" id="ARBA00010088"/>
    </source>
</evidence>
<evidence type="ECO:0000313" key="5">
    <source>
        <dbReference type="EMBL" id="SDW78419.1"/>
    </source>
</evidence>